<name>A0A495XA30_9PSEU</name>
<gene>
    <name evidence="5" type="ORF">DFJ66_3184</name>
</gene>
<dbReference type="InterPro" id="IPR000160">
    <property type="entry name" value="GGDEF_dom"/>
</dbReference>
<dbReference type="InterPro" id="IPR000014">
    <property type="entry name" value="PAS"/>
</dbReference>
<dbReference type="PROSITE" id="PS50887">
    <property type="entry name" value="GGDEF"/>
    <property type="match status" value="1"/>
</dbReference>
<dbReference type="InterPro" id="IPR013656">
    <property type="entry name" value="PAS_4"/>
</dbReference>
<feature type="domain" description="EAL" evidence="3">
    <location>
        <begin position="426"/>
        <end position="661"/>
    </location>
</feature>
<dbReference type="SUPFAM" id="SSF55785">
    <property type="entry name" value="PYP-like sensor domain (PAS domain)"/>
    <property type="match status" value="1"/>
</dbReference>
<organism evidence="5 6">
    <name type="scientific">Saccharothrix variisporea</name>
    <dbReference type="NCBI Taxonomy" id="543527"/>
    <lineage>
        <taxon>Bacteria</taxon>
        <taxon>Bacillati</taxon>
        <taxon>Actinomycetota</taxon>
        <taxon>Actinomycetes</taxon>
        <taxon>Pseudonocardiales</taxon>
        <taxon>Pseudonocardiaceae</taxon>
        <taxon>Saccharothrix</taxon>
    </lineage>
</organism>
<dbReference type="Gene3D" id="3.20.20.450">
    <property type="entry name" value="EAL domain"/>
    <property type="match status" value="1"/>
</dbReference>
<dbReference type="SUPFAM" id="SSF141868">
    <property type="entry name" value="EAL domain-like"/>
    <property type="match status" value="1"/>
</dbReference>
<dbReference type="CDD" id="cd01948">
    <property type="entry name" value="EAL"/>
    <property type="match status" value="1"/>
</dbReference>
<dbReference type="CDD" id="cd00130">
    <property type="entry name" value="PAS"/>
    <property type="match status" value="1"/>
</dbReference>
<dbReference type="PROSITE" id="PS50113">
    <property type="entry name" value="PAC"/>
    <property type="match status" value="1"/>
</dbReference>
<dbReference type="InterPro" id="IPR043128">
    <property type="entry name" value="Rev_trsase/Diguanyl_cyclase"/>
</dbReference>
<dbReference type="SMART" id="SM00267">
    <property type="entry name" value="GGDEF"/>
    <property type="match status" value="1"/>
</dbReference>
<keyword evidence="6" id="KW-1185">Reference proteome</keyword>
<dbReference type="InterPro" id="IPR001633">
    <property type="entry name" value="EAL_dom"/>
</dbReference>
<dbReference type="InterPro" id="IPR029787">
    <property type="entry name" value="Nucleotide_cyclase"/>
</dbReference>
<dbReference type="SUPFAM" id="SSF55073">
    <property type="entry name" value="Nucleotide cyclase"/>
    <property type="match status" value="1"/>
</dbReference>
<dbReference type="AlphaFoldDB" id="A0A495XA30"/>
<evidence type="ECO:0000259" key="1">
    <source>
        <dbReference type="PROSITE" id="PS50112"/>
    </source>
</evidence>
<dbReference type="SMART" id="SM00091">
    <property type="entry name" value="PAS"/>
    <property type="match status" value="1"/>
</dbReference>
<protein>
    <submittedName>
        <fullName evidence="5">PAS domain S-box-containing protein/diguanylate cyclase (GGDEF)-like protein</fullName>
    </submittedName>
</protein>
<dbReference type="PANTHER" id="PTHR44757">
    <property type="entry name" value="DIGUANYLATE CYCLASE DGCP"/>
    <property type="match status" value="1"/>
</dbReference>
<dbReference type="Gene3D" id="3.30.70.270">
    <property type="match status" value="1"/>
</dbReference>
<dbReference type="SMART" id="SM00052">
    <property type="entry name" value="EAL"/>
    <property type="match status" value="1"/>
</dbReference>
<dbReference type="EMBL" id="RBXR01000001">
    <property type="protein sequence ID" value="RKT69945.1"/>
    <property type="molecule type" value="Genomic_DNA"/>
</dbReference>
<dbReference type="InterPro" id="IPR035919">
    <property type="entry name" value="EAL_sf"/>
</dbReference>
<dbReference type="Pfam" id="PF00563">
    <property type="entry name" value="EAL"/>
    <property type="match status" value="1"/>
</dbReference>
<dbReference type="Proteomes" id="UP000272729">
    <property type="component" value="Unassembled WGS sequence"/>
</dbReference>
<evidence type="ECO:0000313" key="6">
    <source>
        <dbReference type="Proteomes" id="UP000272729"/>
    </source>
</evidence>
<dbReference type="InterPro" id="IPR035965">
    <property type="entry name" value="PAS-like_dom_sf"/>
</dbReference>
<dbReference type="Gene3D" id="3.30.450.20">
    <property type="entry name" value="PAS domain"/>
    <property type="match status" value="1"/>
</dbReference>
<feature type="domain" description="PAC" evidence="2">
    <location>
        <begin position="205"/>
        <end position="257"/>
    </location>
</feature>
<dbReference type="PROSITE" id="PS50883">
    <property type="entry name" value="EAL"/>
    <property type="match status" value="1"/>
</dbReference>
<sequence length="661" mass="72081">MRAVYPTAYVPLSPAEIERFLRGLVDVIADAVQADPFTVEPVAVVGERLVKAHFNGPDTLQRTVEVLGRTLLFTPELEDVPQLPEKVVAILGSLSTSFAIAMRLDAFDQQEEIKRALMAAKTRAERVAKVSESRFREVFTTAAFGIAITDLRGVCVQANQALAEMLGTPHAELPGRKLIEVFHPDDREALAGKYRAVGAGRVDRFREQRRLVGGDGDPVWVHLAVSLLRDADGAPAYHVTMAEDVTELHLLQKNLDYQLLHDSLTGLSNRQHFATRLEAMHKSAPDGITLYHLDLDAFSVVNNGLDHQAGDDLLREVARRLKNTFSGEQAVVARIGGDEFAVVVANRPETPKVPQVVERITAALEAPMPSGAALSAGIGVVDRPAASWPVDELLRAANATLRRAKAKGKGQWQTYDRPEDTRSRTWLGRAARMPGALRDSELEVEFRPVVDLASRTAVGQVARLRWDDLEHRECVEMAEANGLSLKLGQWALREAAEAASVWSAGALHVELSPMQSRDEDLVATVKRVLDETGLPGASLRLYLDTRAMLDEPGDNAEVLREMGIALALSGFNGGQAELSLLGELPVDALVLAPSVVRRLAVEEESLPHQAIGLMISTIRASGYAVYVPDVPTPELAEWWGKREADAAFGPFTGEPLPGYEL</sequence>
<dbReference type="Pfam" id="PF08448">
    <property type="entry name" value="PAS_4"/>
    <property type="match status" value="1"/>
</dbReference>
<dbReference type="NCBIfam" id="TIGR00229">
    <property type="entry name" value="sensory_box"/>
    <property type="match status" value="1"/>
</dbReference>
<dbReference type="CDD" id="cd01949">
    <property type="entry name" value="GGDEF"/>
    <property type="match status" value="1"/>
</dbReference>
<dbReference type="InterPro" id="IPR052155">
    <property type="entry name" value="Biofilm_reg_signaling"/>
</dbReference>
<dbReference type="InterPro" id="IPR000700">
    <property type="entry name" value="PAS-assoc_C"/>
</dbReference>
<accession>A0A495XA30</accession>
<reference evidence="5 6" key="1">
    <citation type="submission" date="2018-10" db="EMBL/GenBank/DDBJ databases">
        <title>Sequencing the genomes of 1000 actinobacteria strains.</title>
        <authorList>
            <person name="Klenk H.-P."/>
        </authorList>
    </citation>
    <scope>NUCLEOTIDE SEQUENCE [LARGE SCALE GENOMIC DNA]</scope>
    <source>
        <strain evidence="5 6">DSM 43911</strain>
    </source>
</reference>
<dbReference type="Pfam" id="PF00990">
    <property type="entry name" value="GGDEF"/>
    <property type="match status" value="1"/>
</dbReference>
<dbReference type="NCBIfam" id="TIGR00254">
    <property type="entry name" value="GGDEF"/>
    <property type="match status" value="1"/>
</dbReference>
<evidence type="ECO:0000259" key="4">
    <source>
        <dbReference type="PROSITE" id="PS50887"/>
    </source>
</evidence>
<feature type="domain" description="GGDEF" evidence="4">
    <location>
        <begin position="286"/>
        <end position="417"/>
    </location>
</feature>
<evidence type="ECO:0000313" key="5">
    <source>
        <dbReference type="EMBL" id="RKT69945.1"/>
    </source>
</evidence>
<evidence type="ECO:0000259" key="2">
    <source>
        <dbReference type="PROSITE" id="PS50113"/>
    </source>
</evidence>
<evidence type="ECO:0000259" key="3">
    <source>
        <dbReference type="PROSITE" id="PS50883"/>
    </source>
</evidence>
<dbReference type="PROSITE" id="PS50112">
    <property type="entry name" value="PAS"/>
    <property type="match status" value="1"/>
</dbReference>
<feature type="domain" description="PAS" evidence="1">
    <location>
        <begin position="131"/>
        <end position="201"/>
    </location>
</feature>
<dbReference type="PANTHER" id="PTHR44757:SF2">
    <property type="entry name" value="BIOFILM ARCHITECTURE MAINTENANCE PROTEIN MBAA"/>
    <property type="match status" value="1"/>
</dbReference>
<comment type="caution">
    <text evidence="5">The sequence shown here is derived from an EMBL/GenBank/DDBJ whole genome shotgun (WGS) entry which is preliminary data.</text>
</comment>
<proteinExistence type="predicted"/>